<dbReference type="Pfam" id="PF22684">
    <property type="entry name" value="LFE_1968-like"/>
    <property type="match status" value="1"/>
</dbReference>
<sequence length="145" mass="16473">MNEKIVDRSVGLSGAFIKNLLSELFLEKQALLSVRSPGAVAELFPGEAKTFELGDSYLTIERSDWHLHIEFSKIVSVRFKMERSPRGRLVRAVIFEDEAGVTVVRGAFRTGYPPGLSDPEQIMEDFRRWARGFIDTPFVHLDFLV</sequence>
<dbReference type="EMBL" id="AP012342">
    <property type="protein sequence ID" value="BAM07645.1"/>
    <property type="molecule type" value="Genomic_DNA"/>
</dbReference>
<name>I0IQU6_LEPFC</name>
<proteinExistence type="predicted"/>
<evidence type="ECO:0000313" key="2">
    <source>
        <dbReference type="Proteomes" id="UP000007382"/>
    </source>
</evidence>
<dbReference type="HOGENOM" id="CLU_1813420_0_0_0"/>
<reference evidence="1 2" key="1">
    <citation type="journal article" date="2012" name="J. Bacteriol.">
        <title>Complete Genome Sequence of Leptospirillum ferrooxidans Strain C2-3, Isolated from a Fresh Volcanic Ash Deposit on the Island of Miyake, Japan.</title>
        <authorList>
            <person name="Fujimura R."/>
            <person name="Sato Y."/>
            <person name="Nishizawa T."/>
            <person name="Oshima K."/>
            <person name="Kim S.-W."/>
            <person name="Hattori M."/>
            <person name="Kamijo T."/>
            <person name="Ohta H."/>
        </authorList>
    </citation>
    <scope>NUCLEOTIDE SEQUENCE [LARGE SCALE GENOMIC DNA]</scope>
    <source>
        <strain evidence="1 2">C2-3</strain>
    </source>
</reference>
<dbReference type="PATRIC" id="fig|1162668.3.peg.2332"/>
<dbReference type="Gene3D" id="3.40.1570.20">
    <property type="match status" value="1"/>
</dbReference>
<dbReference type="KEGG" id="lfc:LFE_1968"/>
<gene>
    <name evidence="1" type="ordered locus">LFE_1968</name>
</gene>
<protein>
    <submittedName>
        <fullName evidence="1">Uncharacterized protein</fullName>
    </submittedName>
</protein>
<evidence type="ECO:0000313" key="1">
    <source>
        <dbReference type="EMBL" id="BAM07645.1"/>
    </source>
</evidence>
<dbReference type="InterPro" id="IPR055136">
    <property type="entry name" value="LFE_1968-like"/>
</dbReference>
<dbReference type="OrthoDB" id="9810761at2"/>
<dbReference type="SUPFAM" id="SSF144064">
    <property type="entry name" value="Heme iron utilization protein-like"/>
    <property type="match status" value="1"/>
</dbReference>
<organism evidence="1 2">
    <name type="scientific">Leptospirillum ferrooxidans (strain C2-3)</name>
    <dbReference type="NCBI Taxonomy" id="1162668"/>
    <lineage>
        <taxon>Bacteria</taxon>
        <taxon>Pseudomonadati</taxon>
        <taxon>Nitrospirota</taxon>
        <taxon>Nitrospiria</taxon>
        <taxon>Nitrospirales</taxon>
        <taxon>Nitrospiraceae</taxon>
        <taxon>Leptospirillum</taxon>
    </lineage>
</organism>
<reference evidence="2" key="2">
    <citation type="submission" date="2012-03" db="EMBL/GenBank/DDBJ databases">
        <title>The complete genome sequence of the pioneer microbe on fresh volcanic deposit, Leptospirillum ferrooxidans strain C2-3.</title>
        <authorList>
            <person name="Fujimura R."/>
            <person name="Sato Y."/>
            <person name="Nishizawa T."/>
            <person name="Nanba K."/>
            <person name="Oshima K."/>
            <person name="Hattori M."/>
            <person name="Kamijo T."/>
            <person name="Ohta H."/>
        </authorList>
    </citation>
    <scope>NUCLEOTIDE SEQUENCE [LARGE SCALE GENOMIC DNA]</scope>
    <source>
        <strain evidence="2">C2-3</strain>
    </source>
</reference>
<dbReference type="AlphaFoldDB" id="I0IQU6"/>
<accession>I0IQU6</accession>
<keyword evidence="2" id="KW-1185">Reference proteome</keyword>
<dbReference type="RefSeq" id="WP_014450129.1">
    <property type="nucleotide sequence ID" value="NC_017094.1"/>
</dbReference>
<dbReference type="Proteomes" id="UP000007382">
    <property type="component" value="Chromosome"/>
</dbReference>